<reference evidence="7" key="5">
    <citation type="submission" date="2025-09" db="UniProtKB">
        <authorList>
            <consortium name="Ensembl"/>
        </authorList>
    </citation>
    <scope>IDENTIFICATION</scope>
</reference>
<reference evidence="8" key="3">
    <citation type="journal article" date="2014" name="Nature">
        <title>Elephant shark genome provides unique insights into gnathostome evolution.</title>
        <authorList>
            <consortium name="International Elephant Shark Genome Sequencing Consortium"/>
            <person name="Venkatesh B."/>
            <person name="Lee A.P."/>
            <person name="Ravi V."/>
            <person name="Maurya A.K."/>
            <person name="Lian M.M."/>
            <person name="Swann J.B."/>
            <person name="Ohta Y."/>
            <person name="Flajnik M.F."/>
            <person name="Sutoh Y."/>
            <person name="Kasahara M."/>
            <person name="Hoon S."/>
            <person name="Gangu V."/>
            <person name="Roy S.W."/>
            <person name="Irimia M."/>
            <person name="Korzh V."/>
            <person name="Kondrychyn I."/>
            <person name="Lim Z.W."/>
            <person name="Tay B.H."/>
            <person name="Tohari S."/>
            <person name="Kong K.W."/>
            <person name="Ho S."/>
            <person name="Lorente-Galdos B."/>
            <person name="Quilez J."/>
            <person name="Marques-Bonet T."/>
            <person name="Raney B.J."/>
            <person name="Ingham P.W."/>
            <person name="Tay A."/>
            <person name="Hillier L.W."/>
            <person name="Minx P."/>
            <person name="Boehm T."/>
            <person name="Wilson R.K."/>
            <person name="Brenner S."/>
            <person name="Warren W.C."/>
        </authorList>
    </citation>
    <scope>NUCLEOTIDE SEQUENCE [LARGE SCALE GENOMIC DNA]</scope>
</reference>
<evidence type="ECO:0000256" key="1">
    <source>
        <dbReference type="ARBA" id="ARBA00022659"/>
    </source>
</evidence>
<keyword evidence="4" id="KW-0325">Glycoprotein</keyword>
<keyword evidence="1 5" id="KW-0768">Sushi</keyword>
<dbReference type="AlphaFoldDB" id="A0A4W3I254"/>
<evidence type="ECO:0000256" key="2">
    <source>
        <dbReference type="ARBA" id="ARBA00022737"/>
    </source>
</evidence>
<accession>A0A4W3I254</accession>
<dbReference type="InterPro" id="IPR035976">
    <property type="entry name" value="Sushi/SCR/CCP_sf"/>
</dbReference>
<evidence type="ECO:0000256" key="3">
    <source>
        <dbReference type="ARBA" id="ARBA00023157"/>
    </source>
</evidence>
<comment type="caution">
    <text evidence="5">Lacks conserved residue(s) required for the propagation of feature annotation.</text>
</comment>
<reference evidence="8" key="1">
    <citation type="journal article" date="2006" name="Science">
        <title>Ancient noncoding elements conserved in the human genome.</title>
        <authorList>
            <person name="Venkatesh B."/>
            <person name="Kirkness E.F."/>
            <person name="Loh Y.H."/>
            <person name="Halpern A.L."/>
            <person name="Lee A.P."/>
            <person name="Johnson J."/>
            <person name="Dandona N."/>
            <person name="Viswanathan L.D."/>
            <person name="Tay A."/>
            <person name="Venter J.C."/>
            <person name="Strausberg R.L."/>
            <person name="Brenner S."/>
        </authorList>
    </citation>
    <scope>NUCLEOTIDE SEQUENCE [LARGE SCALE GENOMIC DNA]</scope>
</reference>
<reference evidence="8" key="2">
    <citation type="journal article" date="2007" name="PLoS Biol.">
        <title>Survey sequencing and comparative analysis of the elephant shark (Callorhinchus milii) genome.</title>
        <authorList>
            <person name="Venkatesh B."/>
            <person name="Kirkness E.F."/>
            <person name="Loh Y.H."/>
            <person name="Halpern A.L."/>
            <person name="Lee A.P."/>
            <person name="Johnson J."/>
            <person name="Dandona N."/>
            <person name="Viswanathan L.D."/>
            <person name="Tay A."/>
            <person name="Venter J.C."/>
            <person name="Strausberg R.L."/>
            <person name="Brenner S."/>
        </authorList>
    </citation>
    <scope>NUCLEOTIDE SEQUENCE [LARGE SCALE GENOMIC DNA]</scope>
</reference>
<feature type="domain" description="Sushi" evidence="6">
    <location>
        <begin position="75"/>
        <end position="134"/>
    </location>
</feature>
<feature type="domain" description="Sushi" evidence="6">
    <location>
        <begin position="135"/>
        <end position="194"/>
    </location>
</feature>
<dbReference type="InterPro" id="IPR000436">
    <property type="entry name" value="Sushi_SCR_CCP_dom"/>
</dbReference>
<organism evidence="7 8">
    <name type="scientific">Callorhinchus milii</name>
    <name type="common">Ghost shark</name>
    <dbReference type="NCBI Taxonomy" id="7868"/>
    <lineage>
        <taxon>Eukaryota</taxon>
        <taxon>Metazoa</taxon>
        <taxon>Chordata</taxon>
        <taxon>Craniata</taxon>
        <taxon>Vertebrata</taxon>
        <taxon>Chondrichthyes</taxon>
        <taxon>Holocephali</taxon>
        <taxon>Chimaeriformes</taxon>
        <taxon>Callorhinchidae</taxon>
        <taxon>Callorhinchus</taxon>
    </lineage>
</organism>
<feature type="domain" description="Sushi" evidence="6">
    <location>
        <begin position="255"/>
        <end position="314"/>
    </location>
</feature>
<dbReference type="GeneTree" id="ENSGT00940000163310"/>
<evidence type="ECO:0000313" key="8">
    <source>
        <dbReference type="Proteomes" id="UP000314986"/>
    </source>
</evidence>
<dbReference type="CDD" id="cd00033">
    <property type="entry name" value="CCP"/>
    <property type="match status" value="5"/>
</dbReference>
<dbReference type="SUPFAM" id="SSF57535">
    <property type="entry name" value="Complement control module/SCR domain"/>
    <property type="match status" value="5"/>
</dbReference>
<dbReference type="PANTHER" id="PTHR19325">
    <property type="entry name" value="COMPLEMENT COMPONENT-RELATED SUSHI DOMAIN-CONTAINING"/>
    <property type="match status" value="1"/>
</dbReference>
<evidence type="ECO:0000256" key="5">
    <source>
        <dbReference type="PROSITE-ProRule" id="PRU00302"/>
    </source>
</evidence>
<dbReference type="Gene3D" id="2.10.70.10">
    <property type="entry name" value="Complement Module, domain 1"/>
    <property type="match status" value="5"/>
</dbReference>
<name>A0A4W3I254_CALMI</name>
<keyword evidence="2" id="KW-0677">Repeat</keyword>
<dbReference type="Proteomes" id="UP000314986">
    <property type="component" value="Unassembled WGS sequence"/>
</dbReference>
<dbReference type="SMART" id="SM00032">
    <property type="entry name" value="CCP"/>
    <property type="match status" value="5"/>
</dbReference>
<dbReference type="PANTHER" id="PTHR19325:SF575">
    <property type="entry name" value="LOCOMOTION-RELATED PROTEIN HIKARU GENKI"/>
    <property type="match status" value="1"/>
</dbReference>
<evidence type="ECO:0000256" key="4">
    <source>
        <dbReference type="ARBA" id="ARBA00023180"/>
    </source>
</evidence>
<proteinExistence type="predicted"/>
<evidence type="ECO:0000259" key="6">
    <source>
        <dbReference type="PROSITE" id="PS50923"/>
    </source>
</evidence>
<evidence type="ECO:0000313" key="7">
    <source>
        <dbReference type="Ensembl" id="ENSCMIP00000021535.1"/>
    </source>
</evidence>
<feature type="domain" description="Sushi" evidence="6">
    <location>
        <begin position="195"/>
        <end position="254"/>
    </location>
</feature>
<dbReference type="Ensembl" id="ENSCMIT00000021920.1">
    <property type="protein sequence ID" value="ENSCMIP00000021535.1"/>
    <property type="gene ID" value="ENSCMIG00000009799.1"/>
</dbReference>
<reference evidence="7" key="4">
    <citation type="submission" date="2025-08" db="UniProtKB">
        <authorList>
            <consortium name="Ensembl"/>
        </authorList>
    </citation>
    <scope>IDENTIFICATION</scope>
</reference>
<protein>
    <recommendedName>
        <fullName evidence="6">Sushi domain-containing protein</fullName>
    </recommendedName>
</protein>
<dbReference type="Pfam" id="PF00084">
    <property type="entry name" value="Sushi"/>
    <property type="match status" value="5"/>
</dbReference>
<dbReference type="PROSITE" id="PS50923">
    <property type="entry name" value="SUSHI"/>
    <property type="match status" value="5"/>
</dbReference>
<sequence>MSSFTPNDGSHCITVDCGLPPNIQNTGWHLPDNTTYGSTAVYRCEIGYGAVSGNDTSVCSARGQWEGASLQCKAVDCGSPPGVPNTEWYPQHDTVYGSKAVYRCKDGYVLFKGEVTSICSARGQWEGANLQCTEVDCGSPPAIPNTKRYHTGNTTYGSTAVYKCEIGYMAVSGNDTSVCSARGQWKGASLQCTAVDCGSPPAVPKTGWYLLGNTTYGNTAVYRCEIGYVAVSGNDTSICSARGQWEGASLQCTELDCGPPPGVQNANVIRNQTTSLGSQVYYECMEGFYSAGGRNISVCTVKGQWENITLICKGF</sequence>
<keyword evidence="3" id="KW-1015">Disulfide bond</keyword>
<keyword evidence="8" id="KW-1185">Reference proteome</keyword>
<feature type="domain" description="Sushi" evidence="6">
    <location>
        <begin position="15"/>
        <end position="74"/>
    </location>
</feature>
<dbReference type="InterPro" id="IPR050350">
    <property type="entry name" value="Compl-Cell_Adhes-Reg"/>
</dbReference>